<sequence>MPSPLPATSRDGLFIGLMSGTSADAVDAALVQVSPGQAKVMALHSLPLPDTVHDRIVDLNRPVPQDLDRLYRLDVELGELFADTVERLLDAERLDRRRIIAIGSHGQTIRHRPHLGFSTQIGRPDLIALRTGIDTVADFRNRDVALGGQGAPLLPRVHQALLAKAGERRVVLNLGGMANITLLDGEALVGGFDTGPANVLLDAWHRQHRGGRFDPDGAWAASTSPDPLLLQRLLNDDYFCLPPPKSTGREHFSLDWLQHRLVGTESAATVQATLAQLTCQSVVDAIGSFAPARLIVCGGGVFNRQLMTGLQQLLPQAEVESVAVHGLDPMAVEAAAFAWFAWAHLNRIPANAPQVTGASGPCILGALHPGHRP</sequence>
<comment type="pathway">
    <text evidence="1">Cell wall biogenesis; peptidoglycan recycling.</text>
</comment>
<keyword evidence="1 2" id="KW-0808">Transferase</keyword>
<dbReference type="Gene3D" id="3.30.420.40">
    <property type="match status" value="2"/>
</dbReference>
<evidence type="ECO:0000313" key="3">
    <source>
        <dbReference type="Proteomes" id="UP001562065"/>
    </source>
</evidence>
<dbReference type="RefSeq" id="WP_369456333.1">
    <property type="nucleotide sequence ID" value="NZ_JBGCUO010000002.1"/>
</dbReference>
<dbReference type="HAMAP" id="MF_01270">
    <property type="entry name" value="AnhMurNAc_kinase"/>
    <property type="match status" value="1"/>
</dbReference>
<proteinExistence type="inferred from homology"/>
<comment type="caution">
    <text evidence="2">The sequence shown here is derived from an EMBL/GenBank/DDBJ whole genome shotgun (WGS) entry which is preliminary data.</text>
</comment>
<gene>
    <name evidence="1" type="primary">anmK</name>
    <name evidence="2" type="ORF">AB5I84_12975</name>
</gene>
<dbReference type="SUPFAM" id="SSF53067">
    <property type="entry name" value="Actin-like ATPase domain"/>
    <property type="match status" value="1"/>
</dbReference>
<dbReference type="Pfam" id="PF03702">
    <property type="entry name" value="AnmK"/>
    <property type="match status" value="1"/>
</dbReference>
<dbReference type="PANTHER" id="PTHR30605">
    <property type="entry name" value="ANHYDRO-N-ACETYLMURAMIC ACID KINASE"/>
    <property type="match status" value="1"/>
</dbReference>
<evidence type="ECO:0000256" key="1">
    <source>
        <dbReference type="HAMAP-Rule" id="MF_01270"/>
    </source>
</evidence>
<comment type="pathway">
    <text evidence="1">Amino-sugar metabolism; 1,6-anhydro-N-acetylmuramate degradation.</text>
</comment>
<dbReference type="EC" id="2.7.1.170" evidence="1"/>
<dbReference type="EMBL" id="JBGCUO010000002">
    <property type="protein sequence ID" value="MEY1663068.1"/>
    <property type="molecule type" value="Genomic_DNA"/>
</dbReference>
<dbReference type="PANTHER" id="PTHR30605:SF0">
    <property type="entry name" value="ANHYDRO-N-ACETYLMURAMIC ACID KINASE"/>
    <property type="match status" value="1"/>
</dbReference>
<comment type="function">
    <text evidence="1">Catalyzes the specific phosphorylation of 1,6-anhydro-N-acetylmuramic acid (anhMurNAc) with the simultaneous cleavage of the 1,6-anhydro ring, generating MurNAc-6-P. Is required for the utilization of anhMurNAc either imported from the medium or derived from its own cell wall murein, and thus plays a role in cell wall recycling.</text>
</comment>
<dbReference type="NCBIfam" id="NF007139">
    <property type="entry name" value="PRK09585.1-3"/>
    <property type="match status" value="1"/>
</dbReference>
<dbReference type="InterPro" id="IPR005338">
    <property type="entry name" value="Anhydro_N_Ac-Mur_kinase"/>
</dbReference>
<organism evidence="2 3">
    <name type="scientific">Isoalcanivorax beigongshangi</name>
    <dbReference type="NCBI Taxonomy" id="3238810"/>
    <lineage>
        <taxon>Bacteria</taxon>
        <taxon>Pseudomonadati</taxon>
        <taxon>Pseudomonadota</taxon>
        <taxon>Gammaproteobacteria</taxon>
        <taxon>Oceanospirillales</taxon>
        <taxon>Alcanivoracaceae</taxon>
        <taxon>Isoalcanivorax</taxon>
    </lineage>
</organism>
<protein>
    <recommendedName>
        <fullName evidence="1">Anhydro-N-acetylmuramic acid kinase</fullName>
        <ecNumber evidence="1">2.7.1.170</ecNumber>
    </recommendedName>
    <alternativeName>
        <fullName evidence="1">AnhMurNAc kinase</fullName>
    </alternativeName>
</protein>
<reference evidence="2 3" key="1">
    <citation type="submission" date="2024-07" db="EMBL/GenBank/DDBJ databases">
        <authorList>
            <person name="Ren Q."/>
        </authorList>
    </citation>
    <scope>NUCLEOTIDE SEQUENCE [LARGE SCALE GENOMIC DNA]</scope>
    <source>
        <strain evidence="2 3">REN37</strain>
    </source>
</reference>
<keyword evidence="1 2" id="KW-0418">Kinase</keyword>
<dbReference type="CDD" id="cd24050">
    <property type="entry name" value="ASKHA_NBD_ANMK"/>
    <property type="match status" value="1"/>
</dbReference>
<dbReference type="Proteomes" id="UP001562065">
    <property type="component" value="Unassembled WGS sequence"/>
</dbReference>
<evidence type="ECO:0000313" key="2">
    <source>
        <dbReference type="EMBL" id="MEY1663068.1"/>
    </source>
</evidence>
<keyword evidence="3" id="KW-1185">Reference proteome</keyword>
<dbReference type="GO" id="GO:0016301">
    <property type="term" value="F:kinase activity"/>
    <property type="evidence" value="ECO:0007669"/>
    <property type="project" value="UniProtKB-KW"/>
</dbReference>
<accession>A0ABV4AJS7</accession>
<comment type="similarity">
    <text evidence="1">Belongs to the anhydro-N-acetylmuramic acid kinase family.</text>
</comment>
<keyword evidence="1" id="KW-0067">ATP-binding</keyword>
<name>A0ABV4AJS7_9GAMM</name>
<keyword evidence="1" id="KW-0547">Nucleotide-binding</keyword>
<comment type="catalytic activity">
    <reaction evidence="1">
        <text>1,6-anhydro-N-acetyl-beta-muramate + ATP + H2O = N-acetyl-D-muramate 6-phosphate + ADP + H(+)</text>
        <dbReference type="Rhea" id="RHEA:24952"/>
        <dbReference type="ChEBI" id="CHEBI:15377"/>
        <dbReference type="ChEBI" id="CHEBI:15378"/>
        <dbReference type="ChEBI" id="CHEBI:30616"/>
        <dbReference type="ChEBI" id="CHEBI:58690"/>
        <dbReference type="ChEBI" id="CHEBI:58722"/>
        <dbReference type="ChEBI" id="CHEBI:456216"/>
        <dbReference type="EC" id="2.7.1.170"/>
    </reaction>
</comment>
<dbReference type="InterPro" id="IPR043129">
    <property type="entry name" value="ATPase_NBD"/>
</dbReference>
<keyword evidence="1" id="KW-0119">Carbohydrate metabolism</keyword>
<feature type="binding site" evidence="1">
    <location>
        <begin position="20"/>
        <end position="27"/>
    </location>
    <ligand>
        <name>ATP</name>
        <dbReference type="ChEBI" id="CHEBI:30616"/>
    </ligand>
</feature>